<organism evidence="1 2">
    <name type="scientific">Dorea longicatena DSM 13814</name>
    <dbReference type="NCBI Taxonomy" id="411462"/>
    <lineage>
        <taxon>Bacteria</taxon>
        <taxon>Bacillati</taxon>
        <taxon>Bacillota</taxon>
        <taxon>Clostridia</taxon>
        <taxon>Lachnospirales</taxon>
        <taxon>Lachnospiraceae</taxon>
        <taxon>Dorea</taxon>
    </lineage>
</organism>
<evidence type="ECO:0000313" key="1">
    <source>
        <dbReference type="EMBL" id="EDM64087.1"/>
    </source>
</evidence>
<dbReference type="HOGENOM" id="CLU_3389162_0_0_9"/>
<protein>
    <submittedName>
        <fullName evidence="1">Uncharacterized protein</fullName>
    </submittedName>
</protein>
<gene>
    <name evidence="1" type="ORF">DORLON_00768</name>
</gene>
<sequence>MENDADCYMEVSAGGGDALRTKKLALILGDQR</sequence>
<reference evidence="1 2" key="1">
    <citation type="submission" date="2007-03" db="EMBL/GenBank/DDBJ databases">
        <authorList>
            <person name="Fulton L."/>
            <person name="Clifton S."/>
            <person name="Fulton B."/>
            <person name="Xu J."/>
            <person name="Minx P."/>
            <person name="Pepin K.H."/>
            <person name="Johnson M."/>
            <person name="Thiruvilangam P."/>
            <person name="Bhonagiri V."/>
            <person name="Nash W.E."/>
            <person name="Mardis E.R."/>
            <person name="Wilson R.K."/>
        </authorList>
    </citation>
    <scope>NUCLEOTIDE SEQUENCE [LARGE SCALE GENOMIC DNA]</scope>
    <source>
        <strain evidence="1 2">DSM 13814</strain>
    </source>
</reference>
<evidence type="ECO:0000313" key="2">
    <source>
        <dbReference type="Proteomes" id="UP000004016"/>
    </source>
</evidence>
<name>A6BEP8_9FIRM</name>
<dbReference type="EMBL" id="AAXB02000002">
    <property type="protein sequence ID" value="EDM64087.1"/>
    <property type="molecule type" value="Genomic_DNA"/>
</dbReference>
<dbReference type="Proteomes" id="UP000004016">
    <property type="component" value="Unassembled WGS sequence"/>
</dbReference>
<comment type="caution">
    <text evidence="1">The sequence shown here is derived from an EMBL/GenBank/DDBJ whole genome shotgun (WGS) entry which is preliminary data.</text>
</comment>
<accession>A6BEP8</accession>
<proteinExistence type="predicted"/>
<reference evidence="1 2" key="2">
    <citation type="submission" date="2007-04" db="EMBL/GenBank/DDBJ databases">
        <title>Draft genome sequence of Dorea longicatena (DSM 13814).</title>
        <authorList>
            <person name="Sudarsanam P."/>
            <person name="Ley R."/>
            <person name="Guruge J."/>
            <person name="Turnbaugh P.J."/>
            <person name="Mahowald M."/>
            <person name="Liep D."/>
            <person name="Gordon J."/>
        </authorList>
    </citation>
    <scope>NUCLEOTIDE SEQUENCE [LARGE SCALE GENOMIC DNA]</scope>
    <source>
        <strain evidence="1 2">DSM 13814</strain>
    </source>
</reference>
<dbReference type="AlphaFoldDB" id="A6BEP8"/>